<dbReference type="RefSeq" id="WP_002585364.1">
    <property type="nucleotide sequence ID" value="NZ_BJLB01000001.1"/>
</dbReference>
<dbReference type="EMBL" id="CP050964">
    <property type="protein sequence ID" value="QIX90887.1"/>
    <property type="molecule type" value="Genomic_DNA"/>
</dbReference>
<sequence length="102" mass="11669">MSIATEIVTMKTSQEVTKDSFISIVDSLEKDYHSKQQGFIDTELLYNEENKEWTMIQHWTSMEELKAASDKMFYDEGAAPFVKALDAASVKMSILPQIKIWG</sequence>
<dbReference type="EMBL" id="BJLB01000001">
    <property type="protein sequence ID" value="GEA35504.1"/>
    <property type="molecule type" value="Genomic_DNA"/>
</dbReference>
<reference evidence="1 4" key="1">
    <citation type="submission" date="2019-06" db="EMBL/GenBank/DDBJ databases">
        <title>Draft genome sequence of [Clostridium] clostridioforme NBRC 113352.</title>
        <authorList>
            <person name="Miura T."/>
            <person name="Furukawa M."/>
            <person name="Shimamura M."/>
            <person name="Ohyama Y."/>
            <person name="Yamazoe A."/>
            <person name="Kawasaki H."/>
        </authorList>
    </citation>
    <scope>NUCLEOTIDE SEQUENCE [LARGE SCALE GENOMIC DNA]</scope>
    <source>
        <strain evidence="1 4">NBRC 113352</strain>
    </source>
</reference>
<evidence type="ECO:0000313" key="3">
    <source>
        <dbReference type="EMBL" id="QIX90887.1"/>
    </source>
</evidence>
<dbReference type="Proteomes" id="UP000501069">
    <property type="component" value="Chromosome"/>
</dbReference>
<gene>
    <name evidence="1" type="ORF">Ccl03g_12170</name>
    <name evidence="3" type="ORF">FOC47_10175</name>
    <name evidence="2" type="ORF">G5B26_21580</name>
</gene>
<evidence type="ECO:0000313" key="2">
    <source>
        <dbReference type="EMBL" id="NSJ46105.1"/>
    </source>
</evidence>
<accession>A0A829W6J0</accession>
<evidence type="ECO:0000313" key="4">
    <source>
        <dbReference type="Proteomes" id="UP000315200"/>
    </source>
</evidence>
<dbReference type="GeneID" id="97205294"/>
<dbReference type="Proteomes" id="UP000315200">
    <property type="component" value="Unassembled WGS sequence"/>
</dbReference>
<organism evidence="1 4">
    <name type="scientific">Enterocloster clostridioformis</name>
    <dbReference type="NCBI Taxonomy" id="1531"/>
    <lineage>
        <taxon>Bacteria</taxon>
        <taxon>Bacillati</taxon>
        <taxon>Bacillota</taxon>
        <taxon>Clostridia</taxon>
        <taxon>Lachnospirales</taxon>
        <taxon>Lachnospiraceae</taxon>
        <taxon>Enterocloster</taxon>
    </lineage>
</organism>
<name>A0A829W6J0_9FIRM</name>
<dbReference type="Proteomes" id="UP000719916">
    <property type="component" value="Unassembled WGS sequence"/>
</dbReference>
<protein>
    <recommendedName>
        <fullName evidence="7">ABM domain-containing protein</fullName>
    </recommendedName>
</protein>
<evidence type="ECO:0000313" key="6">
    <source>
        <dbReference type="Proteomes" id="UP000719916"/>
    </source>
</evidence>
<evidence type="ECO:0000313" key="5">
    <source>
        <dbReference type="Proteomes" id="UP000501069"/>
    </source>
</evidence>
<evidence type="ECO:0008006" key="7">
    <source>
        <dbReference type="Google" id="ProtNLM"/>
    </source>
</evidence>
<dbReference type="EMBL" id="JAAISW010000054">
    <property type="protein sequence ID" value="NSJ46105.1"/>
    <property type="molecule type" value="Genomic_DNA"/>
</dbReference>
<proteinExistence type="predicted"/>
<reference evidence="2 6" key="3">
    <citation type="journal article" date="2020" name="Cell Host Microbe">
        <title>Functional and Genomic Variation between Human-Derived Isolates of Lachnospiraceae Reveals Inter- and Intra-Species Diversity.</title>
        <authorList>
            <person name="Sorbara M.T."/>
            <person name="Littmann E.R."/>
            <person name="Fontana E."/>
            <person name="Moody T.U."/>
            <person name="Kohout C.E."/>
            <person name="Gjonbalaj M."/>
            <person name="Eaton V."/>
            <person name="Seok R."/>
            <person name="Leiner I.M."/>
            <person name="Pamer E.G."/>
        </authorList>
    </citation>
    <scope>NUCLEOTIDE SEQUENCE [LARGE SCALE GENOMIC DNA]</scope>
    <source>
        <strain evidence="2 6">MSK.2.26</strain>
    </source>
</reference>
<reference evidence="2" key="4">
    <citation type="submission" date="2020-02" db="EMBL/GenBank/DDBJ databases">
        <authorList>
            <person name="Littmann E."/>
            <person name="Sorbara M."/>
        </authorList>
    </citation>
    <scope>NUCLEOTIDE SEQUENCE</scope>
    <source>
        <strain evidence="2">MSK.2.26</strain>
    </source>
</reference>
<dbReference type="AlphaFoldDB" id="A0A829W6J0"/>
<reference evidence="3 5" key="2">
    <citation type="submission" date="2019-11" db="EMBL/GenBank/DDBJ databases">
        <title>FDA dAtabase for Regulatory Grade micrObial Sequences (FDA-ARGOS): Supporting development and validation of Infectious Disease Dx tests.</title>
        <authorList>
            <person name="Turner S."/>
            <person name="Byrd R."/>
            <person name="Tallon L."/>
            <person name="Sadzewicz L."/>
            <person name="Vavikolanu K."/>
            <person name="Mehta A."/>
            <person name="Aluvathingal J."/>
            <person name="Nadendla S."/>
            <person name="Myers T."/>
            <person name="Yan Y."/>
            <person name="Sichtig H."/>
        </authorList>
    </citation>
    <scope>NUCLEOTIDE SEQUENCE [LARGE SCALE GENOMIC DNA]</scope>
    <source>
        <strain evidence="3 5">FDAARGOS_739</strain>
    </source>
</reference>
<dbReference type="InterPro" id="IPR011008">
    <property type="entry name" value="Dimeric_a/b-barrel"/>
</dbReference>
<dbReference type="SUPFAM" id="SSF54909">
    <property type="entry name" value="Dimeric alpha+beta barrel"/>
    <property type="match status" value="1"/>
</dbReference>
<evidence type="ECO:0000313" key="1">
    <source>
        <dbReference type="EMBL" id="GEA35504.1"/>
    </source>
</evidence>